<dbReference type="RefSeq" id="WP_310345409.1">
    <property type="nucleotide sequence ID" value="NZ_JAVDXQ010000003.1"/>
</dbReference>
<comment type="caution">
    <text evidence="9">The sequence shown here is derived from an EMBL/GenBank/DDBJ whole genome shotgun (WGS) entry which is preliminary data.</text>
</comment>
<evidence type="ECO:0000256" key="4">
    <source>
        <dbReference type="ARBA" id="ARBA00022452"/>
    </source>
</evidence>
<dbReference type="Pfam" id="PF02321">
    <property type="entry name" value="OEP"/>
    <property type="match status" value="2"/>
</dbReference>
<evidence type="ECO:0000313" key="10">
    <source>
        <dbReference type="Proteomes" id="UP001180536"/>
    </source>
</evidence>
<proteinExistence type="inferred from homology"/>
<gene>
    <name evidence="9" type="ORF">J2X16_002700</name>
</gene>
<dbReference type="EMBL" id="JAVDXQ010000003">
    <property type="protein sequence ID" value="MDR7297353.1"/>
    <property type="molecule type" value="Genomic_DNA"/>
</dbReference>
<dbReference type="Gene3D" id="1.20.1600.10">
    <property type="entry name" value="Outer membrane efflux proteins (OEP)"/>
    <property type="match status" value="1"/>
</dbReference>
<name>A0ABU1ZA97_9BURK</name>
<feature type="signal peptide" evidence="8">
    <location>
        <begin position="1"/>
        <end position="24"/>
    </location>
</feature>
<dbReference type="InterPro" id="IPR003423">
    <property type="entry name" value="OMP_efflux"/>
</dbReference>
<keyword evidence="3" id="KW-0813">Transport</keyword>
<keyword evidence="5" id="KW-0812">Transmembrane</keyword>
<evidence type="ECO:0000256" key="7">
    <source>
        <dbReference type="ARBA" id="ARBA00023237"/>
    </source>
</evidence>
<evidence type="ECO:0000256" key="8">
    <source>
        <dbReference type="SAM" id="SignalP"/>
    </source>
</evidence>
<sequence>MPRLPSSLVILAPALLLCAAAASAQTLPELAARALDADPAVRASSASMRAAEERLFQAKAAYGPTANLTATTNETRYREAPSGEMRPFKSDQYVVQVNQPLWRGALYPAMQAARSQLEQADSALMQARLEAQQRLAEAVLEVFKARDVLAHATALREAYGQQLAAARRSFQVGRAAAPEVREAEARVDNAVAQVLAAEAELDLRQQVLAEVAAGPTPALLARAVAAEALPPLPADSVLAWLSRAEAESPSLRQARLAVEAAEAETRKASLAHAPTVDINYNYTHSKDTGTVTSIFPRRGTSSAVGATLTIPLFASGATQSKVAETLALRDKAAGELDLARRTLVIGVRQAFVATLSALSQARALGTAERSQALSVRANQRGFEVGIKTNADVLEAQGKLFEARRDLSRARHDAWASYFRLRALAGALGEGDWQALDAQLVAHQPNEMGRARDRSGS</sequence>
<evidence type="ECO:0000256" key="2">
    <source>
        <dbReference type="ARBA" id="ARBA00007613"/>
    </source>
</evidence>
<evidence type="ECO:0000256" key="3">
    <source>
        <dbReference type="ARBA" id="ARBA00022448"/>
    </source>
</evidence>
<keyword evidence="6" id="KW-0472">Membrane</keyword>
<dbReference type="PANTHER" id="PTHR30026:SF20">
    <property type="entry name" value="OUTER MEMBRANE PROTEIN TOLC"/>
    <property type="match status" value="1"/>
</dbReference>
<organism evidence="9 10">
    <name type="scientific">Pelomonas aquatica</name>
    <dbReference type="NCBI Taxonomy" id="431058"/>
    <lineage>
        <taxon>Bacteria</taxon>
        <taxon>Pseudomonadati</taxon>
        <taxon>Pseudomonadota</taxon>
        <taxon>Betaproteobacteria</taxon>
        <taxon>Burkholderiales</taxon>
        <taxon>Sphaerotilaceae</taxon>
        <taxon>Roseateles</taxon>
    </lineage>
</organism>
<keyword evidence="4" id="KW-1134">Transmembrane beta strand</keyword>
<evidence type="ECO:0000256" key="6">
    <source>
        <dbReference type="ARBA" id="ARBA00023136"/>
    </source>
</evidence>
<keyword evidence="8" id="KW-0732">Signal</keyword>
<keyword evidence="10" id="KW-1185">Reference proteome</keyword>
<keyword evidence="7" id="KW-0998">Cell outer membrane</keyword>
<dbReference type="Proteomes" id="UP001180536">
    <property type="component" value="Unassembled WGS sequence"/>
</dbReference>
<dbReference type="InterPro" id="IPR051906">
    <property type="entry name" value="TolC-like"/>
</dbReference>
<comment type="subcellular location">
    <subcellularLocation>
        <location evidence="1">Cell outer membrane</location>
    </subcellularLocation>
</comment>
<feature type="chain" id="PRO_5047454556" evidence="8">
    <location>
        <begin position="25"/>
        <end position="456"/>
    </location>
</feature>
<dbReference type="SUPFAM" id="SSF56954">
    <property type="entry name" value="Outer membrane efflux proteins (OEP)"/>
    <property type="match status" value="1"/>
</dbReference>
<accession>A0ABU1ZA97</accession>
<dbReference type="PANTHER" id="PTHR30026">
    <property type="entry name" value="OUTER MEMBRANE PROTEIN TOLC"/>
    <property type="match status" value="1"/>
</dbReference>
<protein>
    <submittedName>
        <fullName evidence="9">Outer membrane protein</fullName>
    </submittedName>
</protein>
<comment type="similarity">
    <text evidence="2">Belongs to the outer membrane factor (OMF) (TC 1.B.17) family.</text>
</comment>
<evidence type="ECO:0000256" key="5">
    <source>
        <dbReference type="ARBA" id="ARBA00022692"/>
    </source>
</evidence>
<evidence type="ECO:0000256" key="1">
    <source>
        <dbReference type="ARBA" id="ARBA00004442"/>
    </source>
</evidence>
<reference evidence="9 10" key="1">
    <citation type="submission" date="2023-07" db="EMBL/GenBank/DDBJ databases">
        <title>Sorghum-associated microbial communities from plants grown in Nebraska, USA.</title>
        <authorList>
            <person name="Schachtman D."/>
        </authorList>
    </citation>
    <scope>NUCLEOTIDE SEQUENCE [LARGE SCALE GENOMIC DNA]</scope>
    <source>
        <strain evidence="9 10">BE310</strain>
    </source>
</reference>
<evidence type="ECO:0000313" key="9">
    <source>
        <dbReference type="EMBL" id="MDR7297353.1"/>
    </source>
</evidence>